<dbReference type="PANTHER" id="PTHR35793">
    <property type="entry name" value="INNER MEMBRANE PROTEIN YJIG"/>
    <property type="match status" value="1"/>
</dbReference>
<keyword evidence="1" id="KW-0812">Transmembrane</keyword>
<reference evidence="2 3" key="1">
    <citation type="submission" date="2022-06" db="EMBL/GenBank/DDBJ databases">
        <title>Isolation of gut microbiota from human fecal samples.</title>
        <authorList>
            <person name="Pamer E.G."/>
            <person name="Barat B."/>
            <person name="Waligurski E."/>
            <person name="Medina S."/>
            <person name="Paddock L."/>
            <person name="Mostad J."/>
        </authorList>
    </citation>
    <scope>NUCLEOTIDE SEQUENCE [LARGE SCALE GENOMIC DNA]</scope>
    <source>
        <strain evidence="2 3">DFI.6.1</strain>
    </source>
</reference>
<gene>
    <name evidence="2" type="ORF">NE663_04040</name>
</gene>
<feature type="transmembrane region" description="Helical" evidence="1">
    <location>
        <begin position="35"/>
        <end position="56"/>
    </location>
</feature>
<accession>A0ABT1SJM9</accession>
<sequence>MTDWILPLLLAGIMLYALGKRVNAYSTFVKGASEGLSLFLSVYPSLLAMMCAISLLRTSGLMDALIACFSHIPFVPSAMWPMILFRPISGSASLAVLVDLFQNQGVDSYVGIMGSILQGSTDTTLYVISLYFSHVQVHKIKNALTIGLIADIAGMGMAIFLAWLCFA</sequence>
<keyword evidence="1" id="KW-1133">Transmembrane helix</keyword>
<dbReference type="InterPro" id="IPR052549">
    <property type="entry name" value="SpmB"/>
</dbReference>
<proteinExistence type="predicted"/>
<feature type="transmembrane region" description="Helical" evidence="1">
    <location>
        <begin position="108"/>
        <end position="132"/>
    </location>
</feature>
<keyword evidence="1" id="KW-0472">Membrane</keyword>
<protein>
    <submittedName>
        <fullName evidence="2">Spore maturation protein</fullName>
    </submittedName>
</protein>
<evidence type="ECO:0000313" key="3">
    <source>
        <dbReference type="Proteomes" id="UP001524435"/>
    </source>
</evidence>
<comment type="caution">
    <text evidence="2">The sequence shown here is derived from an EMBL/GenBank/DDBJ whole genome shotgun (WGS) entry which is preliminary data.</text>
</comment>
<evidence type="ECO:0000256" key="1">
    <source>
        <dbReference type="SAM" id="Phobius"/>
    </source>
</evidence>
<name>A0ABT1SJM9_9FIRM</name>
<dbReference type="EMBL" id="JANGCH010000004">
    <property type="protein sequence ID" value="MCQ5121427.1"/>
    <property type="molecule type" value="Genomic_DNA"/>
</dbReference>
<keyword evidence="3" id="KW-1185">Reference proteome</keyword>
<evidence type="ECO:0000313" key="2">
    <source>
        <dbReference type="EMBL" id="MCQ5121427.1"/>
    </source>
</evidence>
<dbReference type="RefSeq" id="WP_245858042.1">
    <property type="nucleotide sequence ID" value="NZ_CALVCM010000008.1"/>
</dbReference>
<feature type="transmembrane region" description="Helical" evidence="1">
    <location>
        <begin position="144"/>
        <end position="164"/>
    </location>
</feature>
<organism evidence="2 3">
    <name type="scientific">Massilicoli timonensis</name>
    <dbReference type="NCBI Taxonomy" id="2015901"/>
    <lineage>
        <taxon>Bacteria</taxon>
        <taxon>Bacillati</taxon>
        <taxon>Bacillota</taxon>
        <taxon>Erysipelotrichia</taxon>
        <taxon>Erysipelotrichales</taxon>
        <taxon>Erysipelotrichaceae</taxon>
        <taxon>Massilicoli</taxon>
    </lineage>
</organism>
<dbReference type="Proteomes" id="UP001524435">
    <property type="component" value="Unassembled WGS sequence"/>
</dbReference>
<dbReference type="PANTHER" id="PTHR35793:SF2">
    <property type="entry name" value="INNER MEMBRANE PROTEIN YJIG"/>
    <property type="match status" value="1"/>
</dbReference>